<keyword evidence="2" id="KW-0808">Transferase</keyword>
<dbReference type="InterPro" id="IPR029063">
    <property type="entry name" value="SAM-dependent_MTases_sf"/>
</dbReference>
<dbReference type="SUPFAM" id="SSF53335">
    <property type="entry name" value="S-adenosyl-L-methionine-dependent methyltransferases"/>
    <property type="match status" value="1"/>
</dbReference>
<dbReference type="Pfam" id="PF03492">
    <property type="entry name" value="Methyltransf_7"/>
    <property type="match status" value="1"/>
</dbReference>
<evidence type="ECO:0000256" key="2">
    <source>
        <dbReference type="ARBA" id="ARBA00022679"/>
    </source>
</evidence>
<gene>
    <name evidence="6" type="ORF">CITCOLO1_LOCUS16178</name>
</gene>
<dbReference type="Proteomes" id="UP001642487">
    <property type="component" value="Chromosome 6"/>
</dbReference>
<dbReference type="Gene3D" id="3.40.50.150">
    <property type="entry name" value="Vaccinia Virus protein VP39"/>
    <property type="match status" value="1"/>
</dbReference>
<evidence type="ECO:0000256" key="1">
    <source>
        <dbReference type="ARBA" id="ARBA00022603"/>
    </source>
</evidence>
<evidence type="ECO:0000256" key="5">
    <source>
        <dbReference type="SAM" id="MobiDB-lite"/>
    </source>
</evidence>
<accession>A0ABP0YZY8</accession>
<evidence type="ECO:0000313" key="7">
    <source>
        <dbReference type="Proteomes" id="UP001642487"/>
    </source>
</evidence>
<dbReference type="Gene3D" id="1.10.1200.270">
    <property type="entry name" value="Methyltransferase, alpha-helical capping domain"/>
    <property type="match status" value="1"/>
</dbReference>
<evidence type="ECO:0000256" key="3">
    <source>
        <dbReference type="ARBA" id="ARBA00022723"/>
    </source>
</evidence>
<keyword evidence="7" id="KW-1185">Reference proteome</keyword>
<evidence type="ECO:0000313" key="6">
    <source>
        <dbReference type="EMBL" id="CAK9323962.1"/>
    </source>
</evidence>
<feature type="region of interest" description="Disordered" evidence="5">
    <location>
        <begin position="1"/>
        <end position="24"/>
    </location>
</feature>
<reference evidence="6 7" key="1">
    <citation type="submission" date="2024-03" db="EMBL/GenBank/DDBJ databases">
        <authorList>
            <person name="Gkanogiannis A."/>
            <person name="Becerra Lopez-Lavalle L."/>
        </authorList>
    </citation>
    <scope>NUCLEOTIDE SEQUENCE [LARGE SCALE GENOMIC DNA]</scope>
</reference>
<protein>
    <recommendedName>
        <fullName evidence="8">S-adenosylmethionine-dependent methyltransferase At5g38100</fullName>
    </recommendedName>
</protein>
<name>A0ABP0YZY8_9ROSI</name>
<keyword evidence="1" id="KW-0489">Methyltransferase</keyword>
<dbReference type="InterPro" id="IPR005299">
    <property type="entry name" value="MeTrfase_7"/>
</dbReference>
<organism evidence="6 7">
    <name type="scientific">Citrullus colocynthis</name>
    <name type="common">colocynth</name>
    <dbReference type="NCBI Taxonomy" id="252529"/>
    <lineage>
        <taxon>Eukaryota</taxon>
        <taxon>Viridiplantae</taxon>
        <taxon>Streptophyta</taxon>
        <taxon>Embryophyta</taxon>
        <taxon>Tracheophyta</taxon>
        <taxon>Spermatophyta</taxon>
        <taxon>Magnoliopsida</taxon>
        <taxon>eudicotyledons</taxon>
        <taxon>Gunneridae</taxon>
        <taxon>Pentapetalae</taxon>
        <taxon>rosids</taxon>
        <taxon>fabids</taxon>
        <taxon>Cucurbitales</taxon>
        <taxon>Cucurbitaceae</taxon>
        <taxon>Benincaseae</taxon>
        <taxon>Citrullus</taxon>
    </lineage>
</organism>
<dbReference type="PANTHER" id="PTHR31009">
    <property type="entry name" value="S-ADENOSYL-L-METHIONINE:CARBOXYL METHYLTRANSFERASE FAMILY PROTEIN"/>
    <property type="match status" value="1"/>
</dbReference>
<proteinExistence type="predicted"/>
<dbReference type="InterPro" id="IPR042086">
    <property type="entry name" value="MeTrfase_capping"/>
</dbReference>
<keyword evidence="4" id="KW-0460">Magnesium</keyword>
<dbReference type="EMBL" id="OZ021740">
    <property type="protein sequence ID" value="CAK9323962.1"/>
    <property type="molecule type" value="Genomic_DNA"/>
</dbReference>
<evidence type="ECO:0000256" key="4">
    <source>
        <dbReference type="ARBA" id="ARBA00022842"/>
    </source>
</evidence>
<sequence length="380" mass="43017">MTYGQSDHGEVMKGASLDSCPANGGHGSHSYSKNSYYQKSFVDIVRIKIEEEIKQKFNTTDLISSSSNTIRLADLGCATGPNTFWTMQYIIDAMKSNLKSPSPKSPKLSPNFHVFFNDQISNDFNALFLSLPPERNYFAAAAPGSFHGRLFPDSSLHFVHTAYSIHWLSALPEELRDKKSAAWNRGRIHYIGAAEGVIEAYAARFAADMERFLSARAEEMVGGGIMVMICLGVCDGVSPSQLPFRILYDNLAFALIDMAKEGLLNEDEVDSFNLPIYITCPKEMRKLIEKNGHFSIERIELAKPATWLKENIDIRAWINHVRAAVEGTFIEHFKKKELMDEMFERVIEKLSNYPEEINEKLHEKIQLFAVLKRKDDAFLN</sequence>
<keyword evidence="3" id="KW-0479">Metal-binding</keyword>
<evidence type="ECO:0008006" key="8">
    <source>
        <dbReference type="Google" id="ProtNLM"/>
    </source>
</evidence>